<feature type="transmembrane region" description="Helical" evidence="6">
    <location>
        <begin position="92"/>
        <end position="109"/>
    </location>
</feature>
<feature type="transmembrane region" description="Helical" evidence="6">
    <location>
        <begin position="24"/>
        <end position="43"/>
    </location>
</feature>
<feature type="transmembrane region" description="Helical" evidence="6">
    <location>
        <begin position="55"/>
        <end position="72"/>
    </location>
</feature>
<reference evidence="8" key="1">
    <citation type="journal article" date="2020" name="Stud. Mycol.">
        <title>101 Dothideomycetes genomes: a test case for predicting lifestyles and emergence of pathogens.</title>
        <authorList>
            <person name="Haridas S."/>
            <person name="Albert R."/>
            <person name="Binder M."/>
            <person name="Bloem J."/>
            <person name="Labutti K."/>
            <person name="Salamov A."/>
            <person name="Andreopoulos B."/>
            <person name="Baker S."/>
            <person name="Barry K."/>
            <person name="Bills G."/>
            <person name="Bluhm B."/>
            <person name="Cannon C."/>
            <person name="Castanera R."/>
            <person name="Culley D."/>
            <person name="Daum C."/>
            <person name="Ezra D."/>
            <person name="Gonzalez J."/>
            <person name="Henrissat B."/>
            <person name="Kuo A."/>
            <person name="Liang C."/>
            <person name="Lipzen A."/>
            <person name="Lutzoni F."/>
            <person name="Magnuson J."/>
            <person name="Mondo S."/>
            <person name="Nolan M."/>
            <person name="Ohm R."/>
            <person name="Pangilinan J."/>
            <person name="Park H.-J."/>
            <person name="Ramirez L."/>
            <person name="Alfaro M."/>
            <person name="Sun H."/>
            <person name="Tritt A."/>
            <person name="Yoshinaga Y."/>
            <person name="Zwiers L.-H."/>
            <person name="Turgeon B."/>
            <person name="Goodwin S."/>
            <person name="Spatafora J."/>
            <person name="Crous P."/>
            <person name="Grigoriev I."/>
        </authorList>
    </citation>
    <scope>NUCLEOTIDE SEQUENCE</scope>
    <source>
        <strain evidence="8">CBS 122368</strain>
    </source>
</reference>
<name>A0A6A6IFM3_9PLEO</name>
<evidence type="ECO:0000256" key="3">
    <source>
        <dbReference type="ARBA" id="ARBA00022989"/>
    </source>
</evidence>
<dbReference type="AlphaFoldDB" id="A0A6A6IFM3"/>
<dbReference type="Proteomes" id="UP000800094">
    <property type="component" value="Unassembled WGS sequence"/>
</dbReference>
<dbReference type="EMBL" id="ML987195">
    <property type="protein sequence ID" value="KAF2249375.1"/>
    <property type="molecule type" value="Genomic_DNA"/>
</dbReference>
<proteinExistence type="inferred from homology"/>
<dbReference type="PANTHER" id="PTHR33048">
    <property type="entry name" value="PTH11-LIKE INTEGRAL MEMBRANE PROTEIN (AFU_ORTHOLOGUE AFUA_5G11245)"/>
    <property type="match status" value="1"/>
</dbReference>
<dbReference type="Pfam" id="PF20684">
    <property type="entry name" value="Fung_rhodopsin"/>
    <property type="match status" value="1"/>
</dbReference>
<evidence type="ECO:0000256" key="5">
    <source>
        <dbReference type="ARBA" id="ARBA00038359"/>
    </source>
</evidence>
<accession>A0A6A6IFM3</accession>
<comment type="subcellular location">
    <subcellularLocation>
        <location evidence="1">Membrane</location>
        <topology evidence="1">Multi-pass membrane protein</topology>
    </subcellularLocation>
</comment>
<keyword evidence="2 6" id="KW-0812">Transmembrane</keyword>
<feature type="transmembrane region" description="Helical" evidence="6">
    <location>
        <begin position="181"/>
        <end position="198"/>
    </location>
</feature>
<dbReference type="InterPro" id="IPR052337">
    <property type="entry name" value="SAT4-like"/>
</dbReference>
<keyword evidence="3 6" id="KW-1133">Transmembrane helix</keyword>
<feature type="transmembrane region" description="Helical" evidence="6">
    <location>
        <begin position="252"/>
        <end position="274"/>
    </location>
</feature>
<evidence type="ECO:0000256" key="2">
    <source>
        <dbReference type="ARBA" id="ARBA00022692"/>
    </source>
</evidence>
<evidence type="ECO:0000313" key="8">
    <source>
        <dbReference type="EMBL" id="KAF2249375.1"/>
    </source>
</evidence>
<protein>
    <recommendedName>
        <fullName evidence="7">Rhodopsin domain-containing protein</fullName>
    </recommendedName>
</protein>
<evidence type="ECO:0000256" key="1">
    <source>
        <dbReference type="ARBA" id="ARBA00004141"/>
    </source>
</evidence>
<feature type="transmembrane region" description="Helical" evidence="6">
    <location>
        <begin position="210"/>
        <end position="232"/>
    </location>
</feature>
<evidence type="ECO:0000313" key="9">
    <source>
        <dbReference type="Proteomes" id="UP000800094"/>
    </source>
</evidence>
<gene>
    <name evidence="8" type="ORF">BU26DRAFT_565026</name>
</gene>
<organism evidence="8 9">
    <name type="scientific">Trematosphaeria pertusa</name>
    <dbReference type="NCBI Taxonomy" id="390896"/>
    <lineage>
        <taxon>Eukaryota</taxon>
        <taxon>Fungi</taxon>
        <taxon>Dikarya</taxon>
        <taxon>Ascomycota</taxon>
        <taxon>Pezizomycotina</taxon>
        <taxon>Dothideomycetes</taxon>
        <taxon>Pleosporomycetidae</taxon>
        <taxon>Pleosporales</taxon>
        <taxon>Massarineae</taxon>
        <taxon>Trematosphaeriaceae</taxon>
        <taxon>Trematosphaeria</taxon>
    </lineage>
</organism>
<evidence type="ECO:0000256" key="6">
    <source>
        <dbReference type="SAM" id="Phobius"/>
    </source>
</evidence>
<sequence>MQLLPRDDDDEIINYVSPEKQVNAGLWTLFAGATVLLFLRLWVKLTRRHGLWYDDYILTASWIILLLNNALISHEYATGYVTQNGAKWDDRMHILINISSCGTLIGQALTKTAFGVTLLRITNRWQQGVLWFCIVTMNLYMIAKCILQWAKLCDEKSYDVWYRLDFCVAEKFRDDFKEGGQVYNVIMDFAFAAFPWMVTWKLDMRRNEKIALCITMSLGVIIAISTAVRTAWKDDGNKRDPYYYWRNGMSNVWYSSEVAGTIMVQCIPVLRPFLREVHASLTSKRLTSTGDGRRSVTWLSKPTSSKHRISELNFGTNDGFNFGFNETKCTGAIELKSIHEESRDDKSVKGWH</sequence>
<dbReference type="InterPro" id="IPR049326">
    <property type="entry name" value="Rhodopsin_dom_fungi"/>
</dbReference>
<dbReference type="RefSeq" id="XP_033684379.1">
    <property type="nucleotide sequence ID" value="XM_033833342.1"/>
</dbReference>
<evidence type="ECO:0000259" key="7">
    <source>
        <dbReference type="Pfam" id="PF20684"/>
    </source>
</evidence>
<dbReference type="GO" id="GO:0016020">
    <property type="term" value="C:membrane"/>
    <property type="evidence" value="ECO:0007669"/>
    <property type="project" value="UniProtKB-SubCell"/>
</dbReference>
<evidence type="ECO:0000256" key="4">
    <source>
        <dbReference type="ARBA" id="ARBA00023136"/>
    </source>
</evidence>
<feature type="transmembrane region" description="Helical" evidence="6">
    <location>
        <begin position="129"/>
        <end position="150"/>
    </location>
</feature>
<comment type="similarity">
    <text evidence="5">Belongs to the SAT4 family.</text>
</comment>
<feature type="domain" description="Rhodopsin" evidence="7">
    <location>
        <begin position="39"/>
        <end position="275"/>
    </location>
</feature>
<dbReference type="OrthoDB" id="5417887at2759"/>
<dbReference type="PANTHER" id="PTHR33048:SF147">
    <property type="entry name" value="INTEGRAL MEMBRANE PROTEIN"/>
    <property type="match status" value="1"/>
</dbReference>
<dbReference type="GeneID" id="54586672"/>
<keyword evidence="9" id="KW-1185">Reference proteome</keyword>
<keyword evidence="4 6" id="KW-0472">Membrane</keyword>